<evidence type="ECO:0000313" key="6">
    <source>
        <dbReference type="EMBL" id="PSR20636.1"/>
    </source>
</evidence>
<dbReference type="GO" id="GO:0000976">
    <property type="term" value="F:transcription cis-regulatory region binding"/>
    <property type="evidence" value="ECO:0007669"/>
    <property type="project" value="TreeGrafter"/>
</dbReference>
<dbReference type="SUPFAM" id="SSF53850">
    <property type="entry name" value="Periplasmic binding protein-like II"/>
    <property type="match status" value="1"/>
</dbReference>
<dbReference type="EMBL" id="PXYV01000055">
    <property type="protein sequence ID" value="PSR20636.1"/>
    <property type="molecule type" value="Genomic_DNA"/>
</dbReference>
<sequence length="304" mass="34644">MNEQVWRSFKAVSEYRNLSQAARYLNLSQSAVSQHIHRLELDYNSPLFVRTSQGMLLTEAGEIVYRHVSNLLTVLDESRREVQHLDMSTTKLTVGASLTIAEYILPHALTRLDSPVDRQNIMVRMANSHDVLDQVLHRDIELGLIESPIAHPQMAIRPFLEDRLKVVVPQTHPWADRPAIQLSEFLKAPLILREPGSGTRLVLEEALHQVGVSIHQLDIRFVLGTTQAIKAMILQGMGISVLSPYTISTEEREYFHLLSVRELALLRHFSLVHHHELAHPTARRLIRILFNLDWQELLGGAEVV</sequence>
<feature type="domain" description="HTH lysR-type" evidence="5">
    <location>
        <begin position="1"/>
        <end position="58"/>
    </location>
</feature>
<name>A0A2T2WEH8_9FIRM</name>
<evidence type="ECO:0000256" key="1">
    <source>
        <dbReference type="ARBA" id="ARBA00009437"/>
    </source>
</evidence>
<comment type="caution">
    <text evidence="6">The sequence shown here is derived from an EMBL/GenBank/DDBJ whole genome shotgun (WGS) entry which is preliminary data.</text>
</comment>
<evidence type="ECO:0000259" key="5">
    <source>
        <dbReference type="PROSITE" id="PS50931"/>
    </source>
</evidence>
<evidence type="ECO:0000256" key="2">
    <source>
        <dbReference type="ARBA" id="ARBA00023015"/>
    </source>
</evidence>
<dbReference type="Pfam" id="PF03466">
    <property type="entry name" value="LysR_substrate"/>
    <property type="match status" value="1"/>
</dbReference>
<dbReference type="InterPro" id="IPR000847">
    <property type="entry name" value="LysR_HTH_N"/>
</dbReference>
<evidence type="ECO:0000313" key="7">
    <source>
        <dbReference type="Proteomes" id="UP000241848"/>
    </source>
</evidence>
<dbReference type="AlphaFoldDB" id="A0A2T2WEH8"/>
<dbReference type="SUPFAM" id="SSF46785">
    <property type="entry name" value="Winged helix' DNA-binding domain"/>
    <property type="match status" value="1"/>
</dbReference>
<dbReference type="PANTHER" id="PTHR30126">
    <property type="entry name" value="HTH-TYPE TRANSCRIPTIONAL REGULATOR"/>
    <property type="match status" value="1"/>
</dbReference>
<keyword evidence="3" id="KW-0238">DNA-binding</keyword>
<comment type="similarity">
    <text evidence="1">Belongs to the LysR transcriptional regulatory family.</text>
</comment>
<dbReference type="PROSITE" id="PS50931">
    <property type="entry name" value="HTH_LYSR"/>
    <property type="match status" value="1"/>
</dbReference>
<dbReference type="Gene3D" id="1.10.10.10">
    <property type="entry name" value="Winged helix-like DNA-binding domain superfamily/Winged helix DNA-binding domain"/>
    <property type="match status" value="1"/>
</dbReference>
<dbReference type="InterPro" id="IPR036390">
    <property type="entry name" value="WH_DNA-bd_sf"/>
</dbReference>
<keyword evidence="2" id="KW-0805">Transcription regulation</keyword>
<dbReference type="PRINTS" id="PR00039">
    <property type="entry name" value="HTHLYSR"/>
</dbReference>
<organism evidence="6 7">
    <name type="scientific">Sulfobacillus acidophilus</name>
    <dbReference type="NCBI Taxonomy" id="53633"/>
    <lineage>
        <taxon>Bacteria</taxon>
        <taxon>Bacillati</taxon>
        <taxon>Bacillota</taxon>
        <taxon>Clostridia</taxon>
        <taxon>Eubacteriales</taxon>
        <taxon>Clostridiales Family XVII. Incertae Sedis</taxon>
        <taxon>Sulfobacillus</taxon>
    </lineage>
</organism>
<dbReference type="PANTHER" id="PTHR30126:SF39">
    <property type="entry name" value="HTH-TYPE TRANSCRIPTIONAL REGULATOR CYSL"/>
    <property type="match status" value="1"/>
</dbReference>
<reference evidence="6 7" key="1">
    <citation type="journal article" date="2014" name="BMC Genomics">
        <title>Comparison of environmental and isolate Sulfobacillus genomes reveals diverse carbon, sulfur, nitrogen, and hydrogen metabolisms.</title>
        <authorList>
            <person name="Justice N.B."/>
            <person name="Norman A."/>
            <person name="Brown C.T."/>
            <person name="Singh A."/>
            <person name="Thomas B.C."/>
            <person name="Banfield J.F."/>
        </authorList>
    </citation>
    <scope>NUCLEOTIDE SEQUENCE [LARGE SCALE GENOMIC DNA]</scope>
    <source>
        <strain evidence="6">AMDSBA3</strain>
    </source>
</reference>
<dbReference type="Gene3D" id="3.40.190.290">
    <property type="match status" value="1"/>
</dbReference>
<keyword evidence="4" id="KW-0804">Transcription</keyword>
<dbReference type="Pfam" id="PF00126">
    <property type="entry name" value="HTH_1"/>
    <property type="match status" value="1"/>
</dbReference>
<dbReference type="InterPro" id="IPR036388">
    <property type="entry name" value="WH-like_DNA-bd_sf"/>
</dbReference>
<evidence type="ECO:0000256" key="4">
    <source>
        <dbReference type="ARBA" id="ARBA00023163"/>
    </source>
</evidence>
<dbReference type="Proteomes" id="UP000241848">
    <property type="component" value="Unassembled WGS sequence"/>
</dbReference>
<proteinExistence type="inferred from homology"/>
<evidence type="ECO:0000256" key="3">
    <source>
        <dbReference type="ARBA" id="ARBA00023125"/>
    </source>
</evidence>
<accession>A0A2T2WEH8</accession>
<dbReference type="InterPro" id="IPR005119">
    <property type="entry name" value="LysR_subst-bd"/>
</dbReference>
<gene>
    <name evidence="6" type="ORF">C7B45_14065</name>
</gene>
<dbReference type="GO" id="GO:0003700">
    <property type="term" value="F:DNA-binding transcription factor activity"/>
    <property type="evidence" value="ECO:0007669"/>
    <property type="project" value="InterPro"/>
</dbReference>
<protein>
    <submittedName>
        <fullName evidence="6">LysR family transcriptional regulator</fullName>
    </submittedName>
</protein>